<dbReference type="AlphaFoldDB" id="A0A644WWW2"/>
<name>A0A644WWW2_9ZZZZ</name>
<gene>
    <name evidence="1" type="ORF">SDC9_52844</name>
</gene>
<reference evidence="1" key="1">
    <citation type="submission" date="2019-08" db="EMBL/GenBank/DDBJ databases">
        <authorList>
            <person name="Kucharzyk K."/>
            <person name="Murdoch R.W."/>
            <person name="Higgins S."/>
            <person name="Loffler F."/>
        </authorList>
    </citation>
    <scope>NUCLEOTIDE SEQUENCE</scope>
</reference>
<proteinExistence type="predicted"/>
<comment type="caution">
    <text evidence="1">The sequence shown here is derived from an EMBL/GenBank/DDBJ whole genome shotgun (WGS) entry which is preliminary data.</text>
</comment>
<protein>
    <recommendedName>
        <fullName evidence="2">Outer membrane protein beta-barrel domain-containing protein</fullName>
    </recommendedName>
</protein>
<evidence type="ECO:0000313" key="1">
    <source>
        <dbReference type="EMBL" id="MPM06543.1"/>
    </source>
</evidence>
<dbReference type="EMBL" id="VSSQ01001239">
    <property type="protein sequence ID" value="MPM06543.1"/>
    <property type="molecule type" value="Genomic_DNA"/>
</dbReference>
<organism evidence="1">
    <name type="scientific">bioreactor metagenome</name>
    <dbReference type="NCBI Taxonomy" id="1076179"/>
    <lineage>
        <taxon>unclassified sequences</taxon>
        <taxon>metagenomes</taxon>
        <taxon>ecological metagenomes</taxon>
    </lineage>
</organism>
<evidence type="ECO:0008006" key="2">
    <source>
        <dbReference type="Google" id="ProtNLM"/>
    </source>
</evidence>
<accession>A0A644WWW2</accession>
<sequence>MRKKVLLLSMMIVLALPVFAGYFDVGITIGTNAHLGERNLDPSRLKLAWGAAIGLTDVWELDVQANTQLVPTFVDTTSVSFLVQRALLGQRSSGGQTAGVGINTLIGVGAMISPYTIDGRTTLTHLLVSLTPITVGSPVTGKRERLLAVTLAYNLQTKQVGVLFDLLKFDFYVVGSYKDYR</sequence>